<accession>A0A183TIB2</accession>
<reference evidence="4" key="1">
    <citation type="submission" date="2016-06" db="UniProtKB">
        <authorList>
            <consortium name="WormBaseParasite"/>
        </authorList>
    </citation>
    <scope>IDENTIFICATION</scope>
</reference>
<dbReference type="Proteomes" id="UP000275846">
    <property type="component" value="Unassembled WGS sequence"/>
</dbReference>
<dbReference type="EMBL" id="UYSU01040803">
    <property type="protein sequence ID" value="VDM02596.1"/>
    <property type="molecule type" value="Genomic_DNA"/>
</dbReference>
<gene>
    <name evidence="2" type="ORF">SSLN_LOCUS16210</name>
</gene>
<proteinExistence type="predicted"/>
<name>A0A183TIB2_SCHSO</name>
<dbReference type="WBParaSite" id="SSLN_0001682201-mRNA-1">
    <property type="protein sequence ID" value="SSLN_0001682201-mRNA-1"/>
    <property type="gene ID" value="SSLN_0001682201"/>
</dbReference>
<dbReference type="AlphaFoldDB" id="A0A183TIB2"/>
<dbReference type="OrthoDB" id="63267at2759"/>
<reference evidence="2 3" key="2">
    <citation type="submission" date="2018-11" db="EMBL/GenBank/DDBJ databases">
        <authorList>
            <consortium name="Pathogen Informatics"/>
        </authorList>
    </citation>
    <scope>NUCLEOTIDE SEQUENCE [LARGE SCALE GENOMIC DNA]</scope>
    <source>
        <strain evidence="2 3">NST_G2</strain>
    </source>
</reference>
<feature type="region of interest" description="Disordered" evidence="1">
    <location>
        <begin position="80"/>
        <end position="100"/>
    </location>
</feature>
<protein>
    <submittedName>
        <fullName evidence="4">AGC-kinase C-terminal domain-containing protein</fullName>
    </submittedName>
</protein>
<evidence type="ECO:0000313" key="3">
    <source>
        <dbReference type="Proteomes" id="UP000275846"/>
    </source>
</evidence>
<dbReference type="STRING" id="70667.A0A183TIB2"/>
<keyword evidence="3" id="KW-1185">Reference proteome</keyword>
<sequence length="100" mass="11289">MIVKLLAKARLPSKLYPDIPPPWKPDVENEMDTKYIPDEFQRENVAITPVEKTVFSGLLDGPYFQRFSFHGSRQSLSHQSVLSYGESSIPDTGTPTTYQG</sequence>
<evidence type="ECO:0000313" key="2">
    <source>
        <dbReference type="EMBL" id="VDM02596.1"/>
    </source>
</evidence>
<evidence type="ECO:0000313" key="4">
    <source>
        <dbReference type="WBParaSite" id="SSLN_0001682201-mRNA-1"/>
    </source>
</evidence>
<organism evidence="4">
    <name type="scientific">Schistocephalus solidus</name>
    <name type="common">Tapeworm</name>
    <dbReference type="NCBI Taxonomy" id="70667"/>
    <lineage>
        <taxon>Eukaryota</taxon>
        <taxon>Metazoa</taxon>
        <taxon>Spiralia</taxon>
        <taxon>Lophotrochozoa</taxon>
        <taxon>Platyhelminthes</taxon>
        <taxon>Cestoda</taxon>
        <taxon>Eucestoda</taxon>
        <taxon>Diphyllobothriidea</taxon>
        <taxon>Diphyllobothriidae</taxon>
        <taxon>Schistocephalus</taxon>
    </lineage>
</organism>
<evidence type="ECO:0000256" key="1">
    <source>
        <dbReference type="SAM" id="MobiDB-lite"/>
    </source>
</evidence>